<reference evidence="3 4" key="1">
    <citation type="submission" date="2019-09" db="EMBL/GenBank/DDBJ databases">
        <title>Genome sequence of Roseospira marina, one of the more divergent members of the non-sulfur purple photosynthetic bacterial family, the Rhodospirillaceae.</title>
        <authorList>
            <person name="Meyer T."/>
            <person name="Kyndt J."/>
        </authorList>
    </citation>
    <scope>NUCLEOTIDE SEQUENCE [LARGE SCALE GENOMIC DNA]</scope>
    <source>
        <strain evidence="3 4">DSM 15113</strain>
    </source>
</reference>
<dbReference type="Gene3D" id="3.40.50.1820">
    <property type="entry name" value="alpha/beta hydrolase"/>
    <property type="match status" value="1"/>
</dbReference>
<gene>
    <name evidence="3" type="ORF">F1188_01065</name>
</gene>
<evidence type="ECO:0000256" key="1">
    <source>
        <dbReference type="ARBA" id="ARBA00022801"/>
    </source>
</evidence>
<dbReference type="AlphaFoldDB" id="A0A5M6IHG3"/>
<dbReference type="InterPro" id="IPR000639">
    <property type="entry name" value="Epox_hydrolase-like"/>
</dbReference>
<dbReference type="PRINTS" id="PR00412">
    <property type="entry name" value="EPOXHYDRLASE"/>
</dbReference>
<keyword evidence="4" id="KW-1185">Reference proteome</keyword>
<feature type="domain" description="AB hydrolase-1" evidence="2">
    <location>
        <begin position="15"/>
        <end position="252"/>
    </location>
</feature>
<dbReference type="PANTHER" id="PTHR46118:SF4">
    <property type="entry name" value="PROTEIN ABHD11"/>
    <property type="match status" value="1"/>
</dbReference>
<organism evidence="3 4">
    <name type="scientific">Roseospira marina</name>
    <dbReference type="NCBI Taxonomy" id="140057"/>
    <lineage>
        <taxon>Bacteria</taxon>
        <taxon>Pseudomonadati</taxon>
        <taxon>Pseudomonadota</taxon>
        <taxon>Alphaproteobacteria</taxon>
        <taxon>Rhodospirillales</taxon>
        <taxon>Rhodospirillaceae</taxon>
        <taxon>Roseospira</taxon>
    </lineage>
</organism>
<proteinExistence type="predicted"/>
<evidence type="ECO:0000313" key="3">
    <source>
        <dbReference type="EMBL" id="KAA5607387.1"/>
    </source>
</evidence>
<keyword evidence="1 3" id="KW-0378">Hydrolase</keyword>
<dbReference type="OrthoDB" id="9808398at2"/>
<dbReference type="PANTHER" id="PTHR46118">
    <property type="entry name" value="PROTEIN ABHD11"/>
    <property type="match status" value="1"/>
</dbReference>
<dbReference type="InterPro" id="IPR000073">
    <property type="entry name" value="AB_hydrolase_1"/>
</dbReference>
<dbReference type="InterPro" id="IPR029058">
    <property type="entry name" value="AB_hydrolase_fold"/>
</dbReference>
<evidence type="ECO:0000259" key="2">
    <source>
        <dbReference type="Pfam" id="PF00561"/>
    </source>
</evidence>
<accession>A0A5M6IHG3</accession>
<dbReference type="Pfam" id="PF00561">
    <property type="entry name" value="Abhydrolase_1"/>
    <property type="match status" value="1"/>
</dbReference>
<protein>
    <submittedName>
        <fullName evidence="3">Alpha/beta fold hydrolase</fullName>
    </submittedName>
</protein>
<evidence type="ECO:0000313" key="4">
    <source>
        <dbReference type="Proteomes" id="UP000324065"/>
    </source>
</evidence>
<name>A0A5M6IHG3_9PROT</name>
<comment type="caution">
    <text evidence="3">The sequence shown here is derived from an EMBL/GenBank/DDBJ whole genome shotgun (WGS) entry which is preliminary data.</text>
</comment>
<dbReference type="EMBL" id="VWPJ01000001">
    <property type="protein sequence ID" value="KAA5607387.1"/>
    <property type="molecule type" value="Genomic_DNA"/>
</dbReference>
<sequence length="266" mass="28208">MPVMTLACSSVGDGPPLLILHGLFGAGHNWARIAKHMAGQGWRVLSPDLRNHGTSPWADTMTYPAMADDLSALLDAKADGGPALVIGHSMGGKAAMWLALTEPARVRGLVAVDVAPVAYPPGRVIEAYAQAMQALPLDQLTRRADADAALTDAVPERGIRAFLLQNLDLPGPEGGSARWRLNLDVLAAALPTITGWPNTPPEAHYEGPTLALFGEASGYVRPDHHAAMRALFPAVRFEGIPDAGHWVHAENPPATLAALERFLQTV</sequence>
<dbReference type="Proteomes" id="UP000324065">
    <property type="component" value="Unassembled WGS sequence"/>
</dbReference>
<dbReference type="SUPFAM" id="SSF53474">
    <property type="entry name" value="alpha/beta-Hydrolases"/>
    <property type="match status" value="1"/>
</dbReference>
<dbReference type="PRINTS" id="PR00111">
    <property type="entry name" value="ABHYDROLASE"/>
</dbReference>
<dbReference type="GO" id="GO:0016787">
    <property type="term" value="F:hydrolase activity"/>
    <property type="evidence" value="ECO:0007669"/>
    <property type="project" value="UniProtKB-KW"/>
</dbReference>